<name>A0AA87Z731_FICCA</name>
<dbReference type="PANTHER" id="PTHR31174:SF31">
    <property type="entry name" value="LATE EMBRYOGENESIS ABUNDANT PROTEIN 3"/>
    <property type="match status" value="1"/>
</dbReference>
<gene>
    <name evidence="4" type="ORF">TIFTF001_051743</name>
    <name evidence="5" type="ORF">TIFTF001_051746</name>
    <name evidence="6" type="ORF">TIFTF001_051750</name>
    <name evidence="7" type="ORF">TIFTF001_051753</name>
</gene>
<dbReference type="EMBL" id="BTGU01009938">
    <property type="protein sequence ID" value="GMN29951.1"/>
    <property type="molecule type" value="Genomic_DNA"/>
</dbReference>
<proteinExistence type="inferred from homology"/>
<comment type="similarity">
    <text evidence="1">Belongs to the LEA type SMP family.</text>
</comment>
<dbReference type="EMBL" id="BTGU01009931">
    <property type="protein sequence ID" value="GMN29887.1"/>
    <property type="molecule type" value="Genomic_DNA"/>
</dbReference>
<evidence type="ECO:0000313" key="7">
    <source>
        <dbReference type="EMBL" id="GMN29965.1"/>
    </source>
</evidence>
<evidence type="ECO:0000313" key="6">
    <source>
        <dbReference type="EMBL" id="GMN29951.1"/>
    </source>
</evidence>
<organism evidence="4 8">
    <name type="scientific">Ficus carica</name>
    <name type="common">Common fig</name>
    <dbReference type="NCBI Taxonomy" id="3494"/>
    <lineage>
        <taxon>Eukaryota</taxon>
        <taxon>Viridiplantae</taxon>
        <taxon>Streptophyta</taxon>
        <taxon>Embryophyta</taxon>
        <taxon>Tracheophyta</taxon>
        <taxon>Spermatophyta</taxon>
        <taxon>Magnoliopsida</taxon>
        <taxon>eudicotyledons</taxon>
        <taxon>Gunneridae</taxon>
        <taxon>Pentapetalae</taxon>
        <taxon>rosids</taxon>
        <taxon>fabids</taxon>
        <taxon>Rosales</taxon>
        <taxon>Moraceae</taxon>
        <taxon>Ficeae</taxon>
        <taxon>Ficus</taxon>
    </lineage>
</organism>
<comment type="caution">
    <text evidence="4">The sequence shown here is derived from an EMBL/GenBank/DDBJ whole genome shotgun (WGS) entry which is preliminary data.</text>
</comment>
<evidence type="ECO:0000259" key="3">
    <source>
        <dbReference type="Pfam" id="PF04927"/>
    </source>
</evidence>
<dbReference type="EMBL" id="BTGU01009930">
    <property type="protein sequence ID" value="GMN29882.1"/>
    <property type="molecule type" value="Genomic_DNA"/>
</dbReference>
<dbReference type="EMBL" id="BTGU01009939">
    <property type="protein sequence ID" value="GMN29965.1"/>
    <property type="molecule type" value="Genomic_DNA"/>
</dbReference>
<evidence type="ECO:0000256" key="1">
    <source>
        <dbReference type="ARBA" id="ARBA00010733"/>
    </source>
</evidence>
<feature type="domain" description="SMP" evidence="3">
    <location>
        <begin position="73"/>
        <end position="129"/>
    </location>
</feature>
<keyword evidence="2" id="KW-0677">Repeat</keyword>
<evidence type="ECO:0000313" key="5">
    <source>
        <dbReference type="EMBL" id="GMN29887.1"/>
    </source>
</evidence>
<protein>
    <recommendedName>
        <fullName evidence="3">SMP domain-containing protein</fullName>
    </recommendedName>
</protein>
<accession>A0AA87Z731</accession>
<dbReference type="InterPro" id="IPR042971">
    <property type="entry name" value="LEA_SMP"/>
</dbReference>
<dbReference type="PANTHER" id="PTHR31174">
    <property type="entry name" value="SEED MATURATION FAMILY PROTEIN"/>
    <property type="match status" value="1"/>
</dbReference>
<reference evidence="4" key="1">
    <citation type="submission" date="2023-07" db="EMBL/GenBank/DDBJ databases">
        <title>draft genome sequence of fig (Ficus carica).</title>
        <authorList>
            <person name="Takahashi T."/>
            <person name="Nishimura K."/>
        </authorList>
    </citation>
    <scope>NUCLEOTIDE SEQUENCE</scope>
</reference>
<evidence type="ECO:0000256" key="2">
    <source>
        <dbReference type="ARBA" id="ARBA00022737"/>
    </source>
</evidence>
<dbReference type="AlphaFoldDB" id="A0AA87Z731"/>
<dbReference type="Pfam" id="PF04927">
    <property type="entry name" value="SMP"/>
    <property type="match status" value="1"/>
</dbReference>
<evidence type="ECO:0000313" key="8">
    <source>
        <dbReference type="Proteomes" id="UP001187192"/>
    </source>
</evidence>
<keyword evidence="8" id="KW-1185">Reference proteome</keyword>
<dbReference type="Proteomes" id="UP001187192">
    <property type="component" value="Unassembled WGS sequence"/>
</dbReference>
<sequence length="169" mass="17931">MESGAAKNEQAGLVCYHDATYIGREEGFKMSETYVDGNRIIREAVGGQLVGHIVEPEVARRFTGAVLVDKEPITIGEALEATAFSAANKPVDQIDAAAIQAAEMRATGFNEALPGCVAAAAQAVADLNAGKARDEDKAKLSNNSAHFKKNYEIQCDIYAIYLSNPKGPG</sequence>
<evidence type="ECO:0000313" key="4">
    <source>
        <dbReference type="EMBL" id="GMN29882.1"/>
    </source>
</evidence>
<dbReference type="InterPro" id="IPR007011">
    <property type="entry name" value="LEA_SMP_dom"/>
</dbReference>